<gene>
    <name evidence="9" type="primary">yidK_1</name>
    <name evidence="9" type="ORF">ERS852448_00723</name>
    <name evidence="10" type="ORF">GKE72_00225</name>
</gene>
<dbReference type="PROSITE" id="PS50283">
    <property type="entry name" value="NA_SOLUT_SYMP_3"/>
    <property type="match status" value="1"/>
</dbReference>
<dbReference type="OrthoDB" id="9810181at2"/>
<dbReference type="InterPro" id="IPR050277">
    <property type="entry name" value="Sodium:Solute_Symporter"/>
</dbReference>
<reference evidence="9 11" key="1">
    <citation type="submission" date="2015-09" db="EMBL/GenBank/DDBJ databases">
        <authorList>
            <consortium name="Pathogen Informatics"/>
        </authorList>
    </citation>
    <scope>NUCLEOTIDE SEQUENCE [LARGE SCALE GENOMIC DNA]</scope>
    <source>
        <strain evidence="9 11">2789STDY5608891</strain>
    </source>
</reference>
<evidence type="ECO:0000256" key="7">
    <source>
        <dbReference type="RuleBase" id="RU362091"/>
    </source>
</evidence>
<dbReference type="EMBL" id="CYYA01000004">
    <property type="protein sequence ID" value="CUM84282.1"/>
    <property type="molecule type" value="Genomic_DNA"/>
</dbReference>
<evidence type="ECO:0000313" key="10">
    <source>
        <dbReference type="EMBL" id="MSD14526.1"/>
    </source>
</evidence>
<dbReference type="AlphaFoldDB" id="A0A173S1U6"/>
<evidence type="ECO:0000256" key="6">
    <source>
        <dbReference type="ARBA" id="ARBA00023136"/>
    </source>
</evidence>
<feature type="transmembrane region" description="Helical" evidence="8">
    <location>
        <begin position="183"/>
        <end position="203"/>
    </location>
</feature>
<evidence type="ECO:0000313" key="11">
    <source>
        <dbReference type="Proteomes" id="UP000095492"/>
    </source>
</evidence>
<dbReference type="Gene3D" id="1.20.1730.10">
    <property type="entry name" value="Sodium/glucose cotransporter"/>
    <property type="match status" value="1"/>
</dbReference>
<keyword evidence="5 8" id="KW-1133">Transmembrane helix</keyword>
<evidence type="ECO:0000256" key="2">
    <source>
        <dbReference type="ARBA" id="ARBA00006434"/>
    </source>
</evidence>
<dbReference type="GO" id="GO:0022857">
    <property type="term" value="F:transmembrane transporter activity"/>
    <property type="evidence" value="ECO:0007669"/>
    <property type="project" value="InterPro"/>
</dbReference>
<reference evidence="10 12" key="2">
    <citation type="journal article" date="2019" name="Nat. Med.">
        <title>A library of human gut bacterial isolates paired with longitudinal multiomics data enables mechanistic microbiome research.</title>
        <authorList>
            <person name="Poyet M."/>
            <person name="Groussin M."/>
            <person name="Gibbons S.M."/>
            <person name="Avila-Pacheco J."/>
            <person name="Jiang X."/>
            <person name="Kearney S.M."/>
            <person name="Perrotta A.R."/>
            <person name="Berdy B."/>
            <person name="Zhao S."/>
            <person name="Lieberman T.D."/>
            <person name="Swanson P.K."/>
            <person name="Smith M."/>
            <person name="Roesemann S."/>
            <person name="Alexander J.E."/>
            <person name="Rich S.A."/>
            <person name="Livny J."/>
            <person name="Vlamakis H."/>
            <person name="Clish C."/>
            <person name="Bullock K."/>
            <person name="Deik A."/>
            <person name="Scott J."/>
            <person name="Pierce K.A."/>
            <person name="Xavier R.J."/>
            <person name="Alm E.J."/>
        </authorList>
    </citation>
    <scope>NUCLEOTIDE SEQUENCE [LARGE SCALE GENOMIC DNA]</scope>
    <source>
        <strain evidence="10 12">BIOML-A3</strain>
    </source>
</reference>
<dbReference type="EMBL" id="WKRA01000001">
    <property type="protein sequence ID" value="MSD14526.1"/>
    <property type="molecule type" value="Genomic_DNA"/>
</dbReference>
<dbReference type="STRING" id="39490.ERS852448_00723"/>
<feature type="transmembrane region" description="Helical" evidence="8">
    <location>
        <begin position="152"/>
        <end position="171"/>
    </location>
</feature>
<feature type="transmembrane region" description="Helical" evidence="8">
    <location>
        <begin position="6"/>
        <end position="25"/>
    </location>
</feature>
<organism evidence="9 11">
    <name type="scientific">Eubacterium ramulus</name>
    <dbReference type="NCBI Taxonomy" id="39490"/>
    <lineage>
        <taxon>Bacteria</taxon>
        <taxon>Bacillati</taxon>
        <taxon>Bacillota</taxon>
        <taxon>Clostridia</taxon>
        <taxon>Eubacteriales</taxon>
        <taxon>Eubacteriaceae</taxon>
        <taxon>Eubacterium</taxon>
    </lineage>
</organism>
<dbReference type="PANTHER" id="PTHR48086">
    <property type="entry name" value="SODIUM/PROLINE SYMPORTER-RELATED"/>
    <property type="match status" value="1"/>
</dbReference>
<protein>
    <submittedName>
        <fullName evidence="10">Sodium:solute symporter family protein</fullName>
    </submittedName>
</protein>
<feature type="transmembrane region" description="Helical" evidence="8">
    <location>
        <begin position="46"/>
        <end position="64"/>
    </location>
</feature>
<proteinExistence type="inferred from homology"/>
<keyword evidence="6 8" id="KW-0472">Membrane</keyword>
<comment type="subcellular location">
    <subcellularLocation>
        <location evidence="1">Membrane</location>
        <topology evidence="1">Multi-pass membrane protein</topology>
    </subcellularLocation>
</comment>
<sequence>MNWGILAFVIIYEVLTVVGVGLVIARKNKHSVEEGNFALAGKGLPTAQVGVTLALTMLGSAHIWGTCENAYSMGSIATWFGIACTVMMIVITQITGPWVRKIGTDTMPDLFGKLYGKKMRILCACVMGPLVFGCLCLETQCIAVTFVACTGWSYTVGAIVGGAFGILYVLLAGMKEVSWLNMINAVFMYAALIIALIAMFVYLPGNGWEDVAQNITDSGNAWMLDIFGNKNLIIGFAIPTIFCTSMFQGVSQMGLQTCIAAKDVKSVKKSIWLASPVNGLFCIIPALLGMAALALGYYKLAGDSAMMMTPMMMLEVLPHWVVALICASFLGALLSTFAMTSLCPATIFAYDLYGGLYKPEATEKEKTLVMRIMIVIVGILAIVLCNFQPTVVTTINWIFTWGVPLFVMLVIGLCWKRNTTAAMITMFVSWIANIVWVTCGLQERLGMVNFHQVYLCMIVSVILGLVLTAVLPGTKPGYFRLSKEEKAAC</sequence>
<evidence type="ECO:0000313" key="12">
    <source>
        <dbReference type="Proteomes" id="UP000431304"/>
    </source>
</evidence>
<evidence type="ECO:0000256" key="3">
    <source>
        <dbReference type="ARBA" id="ARBA00022448"/>
    </source>
</evidence>
<feature type="transmembrane region" description="Helical" evidence="8">
    <location>
        <begin position="395"/>
        <end position="414"/>
    </location>
</feature>
<dbReference type="PANTHER" id="PTHR48086:SF7">
    <property type="entry name" value="SODIUM-SOLUTE SYMPORTER-RELATED"/>
    <property type="match status" value="1"/>
</dbReference>
<name>A0A173S1U6_EUBRA</name>
<dbReference type="CDD" id="cd10322">
    <property type="entry name" value="SLC5sbd"/>
    <property type="match status" value="1"/>
</dbReference>
<dbReference type="Proteomes" id="UP000095492">
    <property type="component" value="Unassembled WGS sequence"/>
</dbReference>
<feature type="transmembrane region" description="Helical" evidence="8">
    <location>
        <begin position="368"/>
        <end position="389"/>
    </location>
</feature>
<dbReference type="InterPro" id="IPR001734">
    <property type="entry name" value="Na/solute_symporter"/>
</dbReference>
<feature type="transmembrane region" description="Helical" evidence="8">
    <location>
        <begin position="76"/>
        <end position="100"/>
    </location>
</feature>
<feature type="transmembrane region" description="Helical" evidence="8">
    <location>
        <begin position="450"/>
        <end position="471"/>
    </location>
</feature>
<feature type="transmembrane region" description="Helical" evidence="8">
    <location>
        <begin position="271"/>
        <end position="300"/>
    </location>
</feature>
<evidence type="ECO:0000313" key="9">
    <source>
        <dbReference type="EMBL" id="CUM84282.1"/>
    </source>
</evidence>
<keyword evidence="3" id="KW-0813">Transport</keyword>
<dbReference type="InterPro" id="IPR038377">
    <property type="entry name" value="Na/Glc_symporter_sf"/>
</dbReference>
<keyword evidence="4 8" id="KW-0812">Transmembrane</keyword>
<feature type="transmembrane region" description="Helical" evidence="8">
    <location>
        <begin position="421"/>
        <end position="438"/>
    </location>
</feature>
<evidence type="ECO:0000256" key="5">
    <source>
        <dbReference type="ARBA" id="ARBA00022989"/>
    </source>
</evidence>
<dbReference type="GO" id="GO:0005886">
    <property type="term" value="C:plasma membrane"/>
    <property type="evidence" value="ECO:0007669"/>
    <property type="project" value="TreeGrafter"/>
</dbReference>
<evidence type="ECO:0000256" key="4">
    <source>
        <dbReference type="ARBA" id="ARBA00022692"/>
    </source>
</evidence>
<feature type="transmembrane region" description="Helical" evidence="8">
    <location>
        <begin position="232"/>
        <end position="250"/>
    </location>
</feature>
<evidence type="ECO:0000256" key="8">
    <source>
        <dbReference type="SAM" id="Phobius"/>
    </source>
</evidence>
<evidence type="ECO:0000256" key="1">
    <source>
        <dbReference type="ARBA" id="ARBA00004141"/>
    </source>
</evidence>
<dbReference type="RefSeq" id="WP_055289464.1">
    <property type="nucleotide sequence ID" value="NZ_CP173382.1"/>
</dbReference>
<feature type="transmembrane region" description="Helical" evidence="8">
    <location>
        <begin position="121"/>
        <end position="146"/>
    </location>
</feature>
<dbReference type="Pfam" id="PF00474">
    <property type="entry name" value="SSF"/>
    <property type="match status" value="1"/>
</dbReference>
<comment type="similarity">
    <text evidence="2 7">Belongs to the sodium:solute symporter (SSF) (TC 2.A.21) family.</text>
</comment>
<accession>A0A173S1U6</accession>
<dbReference type="GeneID" id="97391433"/>
<dbReference type="Proteomes" id="UP000431304">
    <property type="component" value="Unassembled WGS sequence"/>
</dbReference>
<feature type="transmembrane region" description="Helical" evidence="8">
    <location>
        <begin position="320"/>
        <end position="347"/>
    </location>
</feature>